<reference evidence="1 2" key="1">
    <citation type="journal article" date="2018" name="Genome Biol. Evol.">
        <title>Multiple Roots of Fruiting Body Formation in Amoebozoa.</title>
        <authorList>
            <person name="Hillmann F."/>
            <person name="Forbes G."/>
            <person name="Novohradska S."/>
            <person name="Ferling I."/>
            <person name="Riege K."/>
            <person name="Groth M."/>
            <person name="Westermann M."/>
            <person name="Marz M."/>
            <person name="Spaller T."/>
            <person name="Winckler T."/>
            <person name="Schaap P."/>
            <person name="Glockner G."/>
        </authorList>
    </citation>
    <scope>NUCLEOTIDE SEQUENCE [LARGE SCALE GENOMIC DNA]</scope>
    <source>
        <strain evidence="1 2">Jena</strain>
    </source>
</reference>
<evidence type="ECO:0000313" key="1">
    <source>
        <dbReference type="EMBL" id="PRP73807.1"/>
    </source>
</evidence>
<comment type="caution">
    <text evidence="1">The sequence shown here is derived from an EMBL/GenBank/DDBJ whole genome shotgun (WGS) entry which is preliminary data.</text>
</comment>
<proteinExistence type="predicted"/>
<dbReference type="EMBL" id="MDYQ01000541">
    <property type="protein sequence ID" value="PRP73807.1"/>
    <property type="molecule type" value="Genomic_DNA"/>
</dbReference>
<protein>
    <submittedName>
        <fullName evidence="1">Uncharacterized protein</fullName>
    </submittedName>
</protein>
<gene>
    <name evidence="1" type="ORF">PROFUN_16440</name>
</gene>
<accession>A0A2P6MQ37</accession>
<organism evidence="1 2">
    <name type="scientific">Planoprotostelium fungivorum</name>
    <dbReference type="NCBI Taxonomy" id="1890364"/>
    <lineage>
        <taxon>Eukaryota</taxon>
        <taxon>Amoebozoa</taxon>
        <taxon>Evosea</taxon>
        <taxon>Variosea</taxon>
        <taxon>Cavosteliida</taxon>
        <taxon>Cavosteliaceae</taxon>
        <taxon>Planoprotostelium</taxon>
    </lineage>
</organism>
<dbReference type="Proteomes" id="UP000241769">
    <property type="component" value="Unassembled WGS sequence"/>
</dbReference>
<evidence type="ECO:0000313" key="2">
    <source>
        <dbReference type="Proteomes" id="UP000241769"/>
    </source>
</evidence>
<keyword evidence="2" id="KW-1185">Reference proteome</keyword>
<dbReference type="OrthoDB" id="2364732at2759"/>
<dbReference type="InParanoid" id="A0A2P6MQ37"/>
<dbReference type="AlphaFoldDB" id="A0A2P6MQ37"/>
<sequence length="146" mass="17143">MYKSGIYGSPIYLYLDQQICQFSSSFVRSIYILLLCKTTTIKWQFEFYCCAHAVVWGEHCVSSKYQIDKPIAVGEKRDRGSPPRLDFWINSTLKFGFELLVDGIGQGKHVSRPNKCPNYNSRSFWYKFPTFKKHAFFAETFCWLFP</sequence>
<name>A0A2P6MQ37_9EUKA</name>